<dbReference type="STRING" id="563192.HMPREF0179_03462"/>
<dbReference type="HOGENOM" id="CLU_1163996_0_0_7"/>
<comment type="caution">
    <text evidence="3">The sequence shown here is derived from an EMBL/GenBank/DDBJ whole genome shotgun (WGS) entry which is preliminary data.</text>
</comment>
<dbReference type="RefSeq" id="WP_005030322.1">
    <property type="nucleotide sequence ID" value="NZ_KE150238.1"/>
</dbReference>
<name>E5YB89_BILW3</name>
<reference evidence="3 4" key="1">
    <citation type="submission" date="2010-10" db="EMBL/GenBank/DDBJ databases">
        <authorList>
            <consortium name="The Broad Institute Genome Sequencing Platform"/>
            <person name="Ward D."/>
            <person name="Earl A."/>
            <person name="Feldgarden M."/>
            <person name="Young S.K."/>
            <person name="Gargeya S."/>
            <person name="Zeng Q."/>
            <person name="Alvarado L."/>
            <person name="Berlin A."/>
            <person name="Bochicchio J."/>
            <person name="Chapman S.B."/>
            <person name="Chen Z."/>
            <person name="Freedman E."/>
            <person name="Gellesch M."/>
            <person name="Goldberg J."/>
            <person name="Griggs A."/>
            <person name="Gujja S."/>
            <person name="Heilman E."/>
            <person name="Heiman D."/>
            <person name="Howarth C."/>
            <person name="Mehta T."/>
            <person name="Neiman D."/>
            <person name="Pearson M."/>
            <person name="Roberts A."/>
            <person name="Saif S."/>
            <person name="Shea T."/>
            <person name="Shenoy N."/>
            <person name="Sisk P."/>
            <person name="Stolte C."/>
            <person name="Sykes S."/>
            <person name="White J."/>
            <person name="Yandava C."/>
            <person name="Allen-Vercoe E."/>
            <person name="Sibley C."/>
            <person name="Ambrose C.E."/>
            <person name="Strauss J."/>
            <person name="Daigneault M."/>
            <person name="Haas B."/>
            <person name="Nusbaum C."/>
            <person name="Birren B."/>
        </authorList>
    </citation>
    <scope>NUCLEOTIDE SEQUENCE [LARGE SCALE GENOMIC DNA]</scope>
    <source>
        <strain evidence="3 4">3_1_6</strain>
    </source>
</reference>
<organism evidence="3 4">
    <name type="scientific">Bilophila wadsworthia (strain 3_1_6)</name>
    <dbReference type="NCBI Taxonomy" id="563192"/>
    <lineage>
        <taxon>Bacteria</taxon>
        <taxon>Pseudomonadati</taxon>
        <taxon>Thermodesulfobacteriota</taxon>
        <taxon>Desulfovibrionia</taxon>
        <taxon>Desulfovibrionales</taxon>
        <taxon>Desulfovibrionaceae</taxon>
        <taxon>Bilophila</taxon>
    </lineage>
</organism>
<dbReference type="GeneID" id="78085004"/>
<keyword evidence="4" id="KW-1185">Reference proteome</keyword>
<dbReference type="SUPFAM" id="SSF50249">
    <property type="entry name" value="Nucleic acid-binding proteins"/>
    <property type="match status" value="1"/>
</dbReference>
<evidence type="ECO:0000259" key="2">
    <source>
        <dbReference type="Pfam" id="PF21265"/>
    </source>
</evidence>
<protein>
    <recommendedName>
        <fullName evidence="2">Single-stranded DNA-binding protein BPT7 domain-containing protein</fullName>
    </recommendedName>
</protein>
<dbReference type="InterPro" id="IPR012340">
    <property type="entry name" value="NA-bd_OB-fold"/>
</dbReference>
<dbReference type="InterPro" id="IPR049476">
    <property type="entry name" value="SBB_BPT7"/>
</dbReference>
<dbReference type="AlphaFoldDB" id="E5YB89"/>
<dbReference type="EMBL" id="ADCP02000001">
    <property type="protein sequence ID" value="EFV42785.1"/>
    <property type="molecule type" value="Genomic_DNA"/>
</dbReference>
<evidence type="ECO:0000313" key="4">
    <source>
        <dbReference type="Proteomes" id="UP000006034"/>
    </source>
</evidence>
<dbReference type="Proteomes" id="UP000006034">
    <property type="component" value="Unassembled WGS sequence"/>
</dbReference>
<evidence type="ECO:0000313" key="3">
    <source>
        <dbReference type="EMBL" id="EFV42785.1"/>
    </source>
</evidence>
<dbReference type="Pfam" id="PF21265">
    <property type="entry name" value="SBB_T7"/>
    <property type="match status" value="1"/>
</dbReference>
<dbReference type="Gene3D" id="2.40.50.140">
    <property type="entry name" value="Nucleic acid-binding proteins"/>
    <property type="match status" value="1"/>
</dbReference>
<feature type="region of interest" description="Disordered" evidence="1">
    <location>
        <begin position="195"/>
        <end position="229"/>
    </location>
</feature>
<proteinExistence type="predicted"/>
<reference evidence="3 4" key="2">
    <citation type="submission" date="2013-04" db="EMBL/GenBank/DDBJ databases">
        <title>The Genome Sequence of Bilophila wadsworthia 3_1_6.</title>
        <authorList>
            <consortium name="The Broad Institute Genomics Platform"/>
            <person name="Earl A."/>
            <person name="Ward D."/>
            <person name="Feldgarden M."/>
            <person name="Gevers D."/>
            <person name="Sibley C."/>
            <person name="Strauss J."/>
            <person name="Allen-Vercoe E."/>
            <person name="Walker B."/>
            <person name="Young S."/>
            <person name="Zeng Q."/>
            <person name="Gargeya S."/>
            <person name="Fitzgerald M."/>
            <person name="Haas B."/>
            <person name="Abouelleil A."/>
            <person name="Allen A.W."/>
            <person name="Alvarado L."/>
            <person name="Arachchi H.M."/>
            <person name="Berlin A.M."/>
            <person name="Chapman S.B."/>
            <person name="Gainer-Dewar J."/>
            <person name="Goldberg J."/>
            <person name="Griggs A."/>
            <person name="Gujja S."/>
            <person name="Hansen M."/>
            <person name="Howarth C."/>
            <person name="Imamovic A."/>
            <person name="Ireland A."/>
            <person name="Larimer J."/>
            <person name="McCowan C."/>
            <person name="Murphy C."/>
            <person name="Pearson M."/>
            <person name="Poon T.W."/>
            <person name="Priest M."/>
            <person name="Roberts A."/>
            <person name="Saif S."/>
            <person name="Shea T."/>
            <person name="Sisk P."/>
            <person name="Sykes S."/>
            <person name="Wortman J."/>
            <person name="Nusbaum C."/>
            <person name="Birren B."/>
        </authorList>
    </citation>
    <scope>NUCLEOTIDE SEQUENCE [LARGE SCALE GENOMIC DNA]</scope>
    <source>
        <strain evidence="3 4">3_1_6</strain>
    </source>
</reference>
<evidence type="ECO:0000256" key="1">
    <source>
        <dbReference type="SAM" id="MobiDB-lite"/>
    </source>
</evidence>
<gene>
    <name evidence="3" type="ORF">HMPREF0179_03462</name>
</gene>
<accession>E5YB89</accession>
<feature type="domain" description="Single-stranded DNA-binding protein BPT7" evidence="2">
    <location>
        <begin position="22"/>
        <end position="184"/>
    </location>
</feature>
<dbReference type="OrthoDB" id="7595035at2"/>
<sequence length="229" mass="24976">MATTPEKKKRATYTTPKGESLFAHLVNVDYGTEQYPDEKGSFNVTLALDADAAAKLDSLIAHEVDTARAEAEEKFDGLKPQTKKKFGSVNFNEVGPEEYDREGNPTGRRLFRFKTGAFYENRQGVKVQRKVPLFDSMQQPVKLSDEPGNGSVIRVAFCCAPYFVEGQGMGGLSLYLNAVQIIRLNTSGERSASDYGFGAEEGGFTSEGMDDDVASTNAATTPDADVPQF</sequence>
<dbReference type="eggNOG" id="ENOG503163D">
    <property type="taxonomic scope" value="Bacteria"/>
</dbReference>